<dbReference type="CDD" id="cd12148">
    <property type="entry name" value="fungal_TF_MHR"/>
    <property type="match status" value="1"/>
</dbReference>
<proteinExistence type="predicted"/>
<keyword evidence="6" id="KW-0804">Transcription</keyword>
<protein>
    <recommendedName>
        <fullName evidence="10">Zn(2)-C6 fungal-type domain-containing protein</fullName>
    </recommendedName>
</protein>
<dbReference type="PANTHER" id="PTHR47782">
    <property type="entry name" value="ZN(II)2CYS6 TRANSCRIPTION FACTOR (EUROFUNG)-RELATED"/>
    <property type="match status" value="1"/>
</dbReference>
<dbReference type="GO" id="GO:0006351">
    <property type="term" value="P:DNA-templated transcription"/>
    <property type="evidence" value="ECO:0007669"/>
    <property type="project" value="InterPro"/>
</dbReference>
<dbReference type="GO" id="GO:0000981">
    <property type="term" value="F:DNA-binding transcription factor activity, RNA polymerase II-specific"/>
    <property type="evidence" value="ECO:0007669"/>
    <property type="project" value="InterPro"/>
</dbReference>
<keyword evidence="4" id="KW-0805">Transcription regulation</keyword>
<dbReference type="GO" id="GO:0008270">
    <property type="term" value="F:zinc ion binding"/>
    <property type="evidence" value="ECO:0007669"/>
    <property type="project" value="InterPro"/>
</dbReference>
<evidence type="ECO:0000256" key="9">
    <source>
        <dbReference type="SAM" id="MobiDB-lite"/>
    </source>
</evidence>
<reference evidence="11" key="1">
    <citation type="submission" date="2020-03" db="EMBL/GenBank/DDBJ databases">
        <title>Draft Genome Sequence of Cylindrodendrum hubeiense.</title>
        <authorList>
            <person name="Buettner E."/>
            <person name="Kellner H."/>
        </authorList>
    </citation>
    <scope>NUCLEOTIDE SEQUENCE</scope>
    <source>
        <strain evidence="11">IHI 201604</strain>
    </source>
</reference>
<evidence type="ECO:0000313" key="12">
    <source>
        <dbReference type="Proteomes" id="UP000722485"/>
    </source>
</evidence>
<dbReference type="InterPro" id="IPR007219">
    <property type="entry name" value="XnlR_reg_dom"/>
</dbReference>
<accession>A0A9P5LIN1</accession>
<dbReference type="InterPro" id="IPR036864">
    <property type="entry name" value="Zn2-C6_fun-type_DNA-bd_sf"/>
</dbReference>
<dbReference type="SMART" id="SM00066">
    <property type="entry name" value="GAL4"/>
    <property type="match status" value="1"/>
</dbReference>
<keyword evidence="2" id="KW-0479">Metal-binding</keyword>
<keyword evidence="5" id="KW-0238">DNA-binding</keyword>
<dbReference type="GO" id="GO:0043565">
    <property type="term" value="F:sequence-specific DNA binding"/>
    <property type="evidence" value="ECO:0007669"/>
    <property type="project" value="TreeGrafter"/>
</dbReference>
<keyword evidence="7" id="KW-0539">Nucleus</keyword>
<dbReference type="PROSITE" id="PS00463">
    <property type="entry name" value="ZN2_CY6_FUNGAL_1"/>
    <property type="match status" value="1"/>
</dbReference>
<evidence type="ECO:0000313" key="11">
    <source>
        <dbReference type="EMBL" id="KAF7554433.1"/>
    </source>
</evidence>
<dbReference type="InterPro" id="IPR001138">
    <property type="entry name" value="Zn2Cys6_DnaBD"/>
</dbReference>
<feature type="region of interest" description="Disordered" evidence="9">
    <location>
        <begin position="75"/>
        <end position="97"/>
    </location>
</feature>
<dbReference type="GO" id="GO:0005634">
    <property type="term" value="C:nucleus"/>
    <property type="evidence" value="ECO:0007669"/>
    <property type="project" value="UniProtKB-SubCell"/>
</dbReference>
<dbReference type="CDD" id="cd00067">
    <property type="entry name" value="GAL4"/>
    <property type="match status" value="1"/>
</dbReference>
<dbReference type="Pfam" id="PF04082">
    <property type="entry name" value="Fungal_trans"/>
    <property type="match status" value="1"/>
</dbReference>
<dbReference type="PROSITE" id="PS50048">
    <property type="entry name" value="ZN2_CY6_FUNGAL_2"/>
    <property type="match status" value="1"/>
</dbReference>
<gene>
    <name evidence="11" type="ORF">G7Z17_g2886</name>
</gene>
<dbReference type="EMBL" id="JAANBB010000032">
    <property type="protein sequence ID" value="KAF7554433.1"/>
    <property type="molecule type" value="Genomic_DNA"/>
</dbReference>
<evidence type="ECO:0000256" key="5">
    <source>
        <dbReference type="ARBA" id="ARBA00023125"/>
    </source>
</evidence>
<dbReference type="AlphaFoldDB" id="A0A9P5LIN1"/>
<name>A0A9P5LIN1_9HYPO</name>
<sequence>MAENLIPPACTKCRIHRVKCDKVQPICGRCGRLGHPCEYPFRNPAAAYLSYATDLEEEIAQLEVELEHLNAVDQGIQYPPDSTDSPQMVKAADTDDNTPSKEAVRYLGASSGMAFIESAISLAQSRGILNAPEEELLPLEPLKIISPGLLEGLVDPRPSLTIPSRDTMRQLFNEFVSAQWQYRIIEPDEFDVYLDRYYGGGDSPDMIATAAVHLVLATTLHLSGKSEGNVAASNLAAAHHEKAMGMLGSINQYKTLESLQVMLLLLLLSMFNPQKPVAWHLLGSAIRTATAMRLHTEEGITMTAYSFDVSEDLPRRLFWTLYSMDRAVGNTLGRPTALQDSSITCQLPGAASSNIPLPQRIANHCFLLRRLQSEVADTLYQRTSEYAIDYIPSVQARLDMWFQDIPTHDSDHVVEWFHHSYYNLCMFIHRPSPANPKPTSDHLHRCFQASSRVIEIYHRLDQRGSIDTTWMAVHWLFLAAVTQLFSLWTDENLRREADWVRINDDTQACTMIFSAMTERWKSGRRMLKLYRRLSKGTLARYTQMSYVDTKTPAQGSDNQSEDFMDMPDISGLNEVVLDSDMQFWLNMEIADSPGNYPSFGLQDRSAFL</sequence>
<dbReference type="GO" id="GO:0045944">
    <property type="term" value="P:positive regulation of transcription by RNA polymerase II"/>
    <property type="evidence" value="ECO:0007669"/>
    <property type="project" value="TreeGrafter"/>
</dbReference>
<comment type="subcellular location">
    <subcellularLocation>
        <location evidence="1">Nucleus</location>
    </subcellularLocation>
</comment>
<dbReference type="Proteomes" id="UP000722485">
    <property type="component" value="Unassembled WGS sequence"/>
</dbReference>
<evidence type="ECO:0000256" key="4">
    <source>
        <dbReference type="ARBA" id="ARBA00023015"/>
    </source>
</evidence>
<organism evidence="11 12">
    <name type="scientific">Cylindrodendrum hubeiense</name>
    <dbReference type="NCBI Taxonomy" id="595255"/>
    <lineage>
        <taxon>Eukaryota</taxon>
        <taxon>Fungi</taxon>
        <taxon>Dikarya</taxon>
        <taxon>Ascomycota</taxon>
        <taxon>Pezizomycotina</taxon>
        <taxon>Sordariomycetes</taxon>
        <taxon>Hypocreomycetidae</taxon>
        <taxon>Hypocreales</taxon>
        <taxon>Nectriaceae</taxon>
        <taxon>Cylindrodendrum</taxon>
    </lineage>
</organism>
<keyword evidence="8" id="KW-0175">Coiled coil</keyword>
<dbReference type="OrthoDB" id="5295362at2759"/>
<evidence type="ECO:0000256" key="2">
    <source>
        <dbReference type="ARBA" id="ARBA00022723"/>
    </source>
</evidence>
<evidence type="ECO:0000259" key="10">
    <source>
        <dbReference type="PROSITE" id="PS50048"/>
    </source>
</evidence>
<comment type="caution">
    <text evidence="11">The sequence shown here is derived from an EMBL/GenBank/DDBJ whole genome shotgun (WGS) entry which is preliminary data.</text>
</comment>
<dbReference type="SMART" id="SM00906">
    <property type="entry name" value="Fungal_trans"/>
    <property type="match status" value="1"/>
</dbReference>
<feature type="coiled-coil region" evidence="8">
    <location>
        <begin position="45"/>
        <end position="72"/>
    </location>
</feature>
<evidence type="ECO:0000256" key="6">
    <source>
        <dbReference type="ARBA" id="ARBA00023163"/>
    </source>
</evidence>
<evidence type="ECO:0000256" key="8">
    <source>
        <dbReference type="SAM" id="Coils"/>
    </source>
</evidence>
<dbReference type="InterPro" id="IPR052202">
    <property type="entry name" value="Yeast_MetPath_Reg"/>
</dbReference>
<evidence type="ECO:0000256" key="3">
    <source>
        <dbReference type="ARBA" id="ARBA00022833"/>
    </source>
</evidence>
<evidence type="ECO:0000256" key="7">
    <source>
        <dbReference type="ARBA" id="ARBA00023242"/>
    </source>
</evidence>
<dbReference type="Pfam" id="PF00172">
    <property type="entry name" value="Zn_clus"/>
    <property type="match status" value="1"/>
</dbReference>
<dbReference type="PANTHER" id="PTHR47782:SF1">
    <property type="entry name" value="PYRIMIDINE PATHWAY REGULATORY PROTEIN 1"/>
    <property type="match status" value="1"/>
</dbReference>
<keyword evidence="12" id="KW-1185">Reference proteome</keyword>
<dbReference type="SUPFAM" id="SSF57701">
    <property type="entry name" value="Zn2/Cys6 DNA-binding domain"/>
    <property type="match status" value="1"/>
</dbReference>
<evidence type="ECO:0000256" key="1">
    <source>
        <dbReference type="ARBA" id="ARBA00004123"/>
    </source>
</evidence>
<feature type="domain" description="Zn(2)-C6 fungal-type" evidence="10">
    <location>
        <begin position="9"/>
        <end position="39"/>
    </location>
</feature>
<dbReference type="Gene3D" id="4.10.240.10">
    <property type="entry name" value="Zn(2)-C6 fungal-type DNA-binding domain"/>
    <property type="match status" value="1"/>
</dbReference>
<keyword evidence="3" id="KW-0862">Zinc</keyword>